<gene>
    <name evidence="2" type="ORF">VIBNISOn1_800039</name>
</gene>
<evidence type="ECO:0000313" key="3">
    <source>
        <dbReference type="Proteomes" id="UP000018211"/>
    </source>
</evidence>
<sequence length="300" mass="33906">MKLTSTLISLSALLLSTNIQAEEYRIISPHHDDALLVFSGYISSLNLTNESDERIVDVMFGASNYSTNHLDVLTDKRVLTITKARYAEDYDALTDLFTGWDKFRFRSYGYYDAPLRKYVGDVTAGGGPAGTFRNFRQIEIDTFNMMVHNFTSILQRENCTLLVPIANGIHIDHFMTKEAVITAAYKLGNQAKCKIKFGQDQPYTDANPQNVNLEIAELKSRLPDGAITEEVYDIPLEPGTNETIKLNKFKKHYVTQYDTGYIGPLTSNLREVVYVWDPATYGQVKSHRHCDGSSYCRLAP</sequence>
<proteinExistence type="predicted"/>
<dbReference type="RefSeq" id="WP_022613448.1">
    <property type="nucleotide sequence ID" value="NZ_LK391965.1"/>
</dbReference>
<dbReference type="Proteomes" id="UP000018211">
    <property type="component" value="Unassembled WGS sequence"/>
</dbReference>
<name>A0AAV2VX03_9VIBR</name>
<keyword evidence="1" id="KW-0732">Signal</keyword>
<dbReference type="AlphaFoldDB" id="A0AAV2VX03"/>
<protein>
    <submittedName>
        <fullName evidence="2">LmbE-like protein</fullName>
    </submittedName>
</protein>
<feature type="signal peptide" evidence="1">
    <location>
        <begin position="1"/>
        <end position="21"/>
    </location>
</feature>
<feature type="chain" id="PRO_5043864541" evidence="1">
    <location>
        <begin position="22"/>
        <end position="300"/>
    </location>
</feature>
<accession>A0AAV2VX03</accession>
<reference evidence="2 3" key="1">
    <citation type="journal article" date="2013" name="ISME J.">
        <title>Comparative genomics of pathogenic lineages of Vibrio nigripulchritudo identifies virulence-associated traits.</title>
        <authorList>
            <person name="Goudenege D."/>
            <person name="Labreuche Y."/>
            <person name="Krin E."/>
            <person name="Ansquer D."/>
            <person name="Mangenot S."/>
            <person name="Calteau A."/>
            <person name="Medigue C."/>
            <person name="Mazel D."/>
            <person name="Polz M.F."/>
            <person name="Le Roux F."/>
        </authorList>
    </citation>
    <scope>NUCLEOTIDE SEQUENCE [LARGE SCALE GENOMIC DNA]</scope>
    <source>
        <strain evidence="2 3">SOn1</strain>
    </source>
</reference>
<dbReference type="EMBL" id="CAOF01000176">
    <property type="protein sequence ID" value="CCO49257.1"/>
    <property type="molecule type" value="Genomic_DNA"/>
</dbReference>
<dbReference type="Gene3D" id="3.40.50.10320">
    <property type="entry name" value="LmbE-like"/>
    <property type="match status" value="1"/>
</dbReference>
<organism evidence="2 3">
    <name type="scientific">Vibrio nigripulchritudo SOn1</name>
    <dbReference type="NCBI Taxonomy" id="1238450"/>
    <lineage>
        <taxon>Bacteria</taxon>
        <taxon>Pseudomonadati</taxon>
        <taxon>Pseudomonadota</taxon>
        <taxon>Gammaproteobacteria</taxon>
        <taxon>Vibrionales</taxon>
        <taxon>Vibrionaceae</taxon>
        <taxon>Vibrio</taxon>
    </lineage>
</organism>
<dbReference type="SUPFAM" id="SSF102588">
    <property type="entry name" value="LmbE-like"/>
    <property type="match status" value="1"/>
</dbReference>
<evidence type="ECO:0000256" key="1">
    <source>
        <dbReference type="SAM" id="SignalP"/>
    </source>
</evidence>
<comment type="caution">
    <text evidence="2">The sequence shown here is derived from an EMBL/GenBank/DDBJ whole genome shotgun (WGS) entry which is preliminary data.</text>
</comment>
<dbReference type="InterPro" id="IPR024078">
    <property type="entry name" value="LmbE-like_dom_sf"/>
</dbReference>
<evidence type="ECO:0000313" key="2">
    <source>
        <dbReference type="EMBL" id="CCO49257.1"/>
    </source>
</evidence>